<feature type="signal peptide" evidence="10">
    <location>
        <begin position="1"/>
        <end position="19"/>
    </location>
</feature>
<evidence type="ECO:0000256" key="2">
    <source>
        <dbReference type="ARBA" id="ARBA00008064"/>
    </source>
</evidence>
<feature type="domain" description="PapC N-terminal" evidence="12">
    <location>
        <begin position="36"/>
        <end position="174"/>
    </location>
</feature>
<keyword evidence="7 9" id="KW-0472">Membrane</keyword>
<evidence type="ECO:0000259" key="12">
    <source>
        <dbReference type="Pfam" id="PF13954"/>
    </source>
</evidence>
<dbReference type="EMBL" id="JAVDNV010000015">
    <property type="protein sequence ID" value="MDQ2311141.1"/>
    <property type="molecule type" value="Genomic_DNA"/>
</dbReference>
<comment type="similarity">
    <text evidence="2 9">Belongs to the fimbrial export usher family.</text>
</comment>
<organism evidence="13 14">
    <name type="scientific">Pluralibacter gergoviae</name>
    <name type="common">Enterobacter gergoviae</name>
    <dbReference type="NCBI Taxonomy" id="61647"/>
    <lineage>
        <taxon>Bacteria</taxon>
        <taxon>Pseudomonadati</taxon>
        <taxon>Pseudomonadota</taxon>
        <taxon>Gammaproteobacteria</taxon>
        <taxon>Enterobacterales</taxon>
        <taxon>Enterobacteriaceae</taxon>
        <taxon>Pluralibacter</taxon>
    </lineage>
</organism>
<dbReference type="Gene3D" id="2.60.40.3110">
    <property type="match status" value="1"/>
</dbReference>
<dbReference type="InterPro" id="IPR000015">
    <property type="entry name" value="Fimb_usher"/>
</dbReference>
<evidence type="ECO:0000256" key="10">
    <source>
        <dbReference type="SAM" id="SignalP"/>
    </source>
</evidence>
<dbReference type="InterPro" id="IPR042186">
    <property type="entry name" value="FimD_plug_dom"/>
</dbReference>
<proteinExistence type="inferred from homology"/>
<dbReference type="PROSITE" id="PS01151">
    <property type="entry name" value="FIMBRIAL_USHER"/>
    <property type="match status" value="1"/>
</dbReference>
<dbReference type="InterPro" id="IPR018030">
    <property type="entry name" value="Fimbrial_membr_usher_CS"/>
</dbReference>
<comment type="subcellular location">
    <subcellularLocation>
        <location evidence="1 9">Cell outer membrane</location>
        <topology evidence="1 9">Multi-pass membrane protein</topology>
    </subcellularLocation>
</comment>
<dbReference type="SUPFAM" id="SSF141729">
    <property type="entry name" value="FimD N-terminal domain-like"/>
    <property type="match status" value="1"/>
</dbReference>
<feature type="domain" description="PapC-like C-terminal" evidence="11">
    <location>
        <begin position="750"/>
        <end position="814"/>
    </location>
</feature>
<dbReference type="Gene3D" id="2.60.40.2070">
    <property type="match status" value="1"/>
</dbReference>
<dbReference type="RefSeq" id="WP_048254917.1">
    <property type="nucleotide sequence ID" value="NZ_CBCSIS010000022.1"/>
</dbReference>
<keyword evidence="4" id="KW-1134">Transmembrane beta strand</keyword>
<dbReference type="Pfam" id="PF13954">
    <property type="entry name" value="PapC_N"/>
    <property type="match status" value="1"/>
</dbReference>
<name>A0AAW8HVC5_PLUGE</name>
<keyword evidence="8 9" id="KW-0998">Cell outer membrane</keyword>
<dbReference type="GeneID" id="61382115"/>
<dbReference type="Gene3D" id="2.60.40.2610">
    <property type="entry name" value="Outer membrane usher protein FimD, plug domain"/>
    <property type="match status" value="1"/>
</dbReference>
<evidence type="ECO:0000256" key="3">
    <source>
        <dbReference type="ARBA" id="ARBA00022448"/>
    </source>
</evidence>
<evidence type="ECO:0000256" key="8">
    <source>
        <dbReference type="ARBA" id="ARBA00023237"/>
    </source>
</evidence>
<evidence type="ECO:0000313" key="14">
    <source>
        <dbReference type="Proteomes" id="UP001236270"/>
    </source>
</evidence>
<keyword evidence="6 10" id="KW-0732">Signal</keyword>
<accession>A0AAW8HVC5</accession>
<dbReference type="Pfam" id="PF13953">
    <property type="entry name" value="PapC_C"/>
    <property type="match status" value="1"/>
</dbReference>
<dbReference type="PANTHER" id="PTHR30451:SF20">
    <property type="entry name" value="FIMBRIAE USHER"/>
    <property type="match status" value="1"/>
</dbReference>
<evidence type="ECO:0000256" key="4">
    <source>
        <dbReference type="ARBA" id="ARBA00022452"/>
    </source>
</evidence>
<evidence type="ECO:0000256" key="6">
    <source>
        <dbReference type="ARBA" id="ARBA00022729"/>
    </source>
</evidence>
<dbReference type="InterPro" id="IPR037224">
    <property type="entry name" value="PapC_N_sf"/>
</dbReference>
<keyword evidence="5 9" id="KW-0812">Transmembrane</keyword>
<protein>
    <submittedName>
        <fullName evidence="13">Fimbria/pilus outer membrane usher protein</fullName>
    </submittedName>
</protein>
<dbReference type="InterPro" id="IPR025949">
    <property type="entry name" value="PapC-like_C"/>
</dbReference>
<sequence>MKYCLILCLLLLCPTGARAADGPSSPALADDDEYHFSPELFRGGRFSEARLAQLTKKHDVAAGTYKLDLYLNGEFIDAAEVEVIRQGSGRAAPCLRPEVYRRIGIRRAGQAADESRCLVFEREVQGGQAAVDMARLRLNLSAPRAALNRAPRGYVDPQDLTTGSTIGFINYLSNYYHVDYARGAGGSRDSAWLSLNGGVNAAGWQYRQLSNLSWSREAGYRWYTLRSYLQKPLPGIGSQLMLGELVTSGRFFSGLSYRGAALATDDRMLPDAMRGYAPVIAGVAASNARVLVRQNGQEIYQTTVAPGAFEINDLYPTSYSGDLEVEVIEADGAVKSFSVPFSAVPESMRPGISRFNIETGRIRDGGDASWFGDLTWQRGLSNAITFNSGLRLADGYRAGMLGGVYSSRLGAVGLDVTASQARMPGAGNVHGWMSHLSWSKTFQPTGTTFSLAGYRYSTRGYRDLSDVLGIRSAARAGEGWWSTTSSQHSRFDISLSQSLQRLGSLFATGSTQSYRDGRSRDTQLQLGYGNSFLHGIGMNLTVGRQRSGGHGERGRLQTFSSLSFSLPLGKPTLSTSITRASGGGTQYQSSLSGSLGEQQATGYGLSVSHDRHHGQTTVGGNLQRRLQETTLGFNASRGDGYWQASANAQGALAIHGGGLTLGHYLSDTFALVEAKGAEGARVYNAHEVTIDKSGYALIPAVTPYRYNRITLDPQEMDGGAELIDSERRIAPVAGAAAKVVFRTRRGTAMLIKSTLPDGSPVPLGADVLDEAGTTVGMAGQGGQIYVRSERDKGRLIVRWGDGAAERCGLAFQLSSADVDKPMVRLASVCSPEGVK</sequence>
<dbReference type="GO" id="GO:0009279">
    <property type="term" value="C:cell outer membrane"/>
    <property type="evidence" value="ECO:0007669"/>
    <property type="project" value="UniProtKB-SubCell"/>
</dbReference>
<evidence type="ECO:0000256" key="9">
    <source>
        <dbReference type="RuleBase" id="RU003884"/>
    </source>
</evidence>
<evidence type="ECO:0000313" key="13">
    <source>
        <dbReference type="EMBL" id="MDQ2311141.1"/>
    </source>
</evidence>
<gene>
    <name evidence="13" type="ORF">RBJ30_18840</name>
</gene>
<keyword evidence="3 9" id="KW-0813">Transport</keyword>
<dbReference type="InterPro" id="IPR025885">
    <property type="entry name" value="PapC_N"/>
</dbReference>
<dbReference type="AlphaFoldDB" id="A0AAW8HVC5"/>
<dbReference type="FunFam" id="2.60.40.3110:FF:000001">
    <property type="entry name" value="Putative fimbrial outer membrane usher"/>
    <property type="match status" value="1"/>
</dbReference>
<reference evidence="13" key="1">
    <citation type="submission" date="2023-08" db="EMBL/GenBank/DDBJ databases">
        <title>WGS of pathogenic bacterial species, Los Angeles County Public Health Laboratories.</title>
        <authorList>
            <person name="Garrigues J.M."/>
            <person name="Green N.M."/>
        </authorList>
    </citation>
    <scope>NUCLEOTIDE SEQUENCE</scope>
    <source>
        <strain evidence="13">LACPHL-BACT-2023-00068</strain>
    </source>
</reference>
<dbReference type="Pfam" id="PF00577">
    <property type="entry name" value="Usher"/>
    <property type="match status" value="1"/>
</dbReference>
<dbReference type="PANTHER" id="PTHR30451">
    <property type="entry name" value="OUTER MEMBRANE USHER PROTEIN"/>
    <property type="match status" value="1"/>
</dbReference>
<evidence type="ECO:0000256" key="7">
    <source>
        <dbReference type="ARBA" id="ARBA00023136"/>
    </source>
</evidence>
<evidence type="ECO:0000259" key="11">
    <source>
        <dbReference type="Pfam" id="PF13953"/>
    </source>
</evidence>
<keyword evidence="9" id="KW-1029">Fimbrium biogenesis</keyword>
<evidence type="ECO:0000256" key="5">
    <source>
        <dbReference type="ARBA" id="ARBA00022692"/>
    </source>
</evidence>
<evidence type="ECO:0000256" key="1">
    <source>
        <dbReference type="ARBA" id="ARBA00004571"/>
    </source>
</evidence>
<dbReference type="InterPro" id="IPR043142">
    <property type="entry name" value="PapC-like_C_sf"/>
</dbReference>
<dbReference type="Proteomes" id="UP001236270">
    <property type="component" value="Unassembled WGS sequence"/>
</dbReference>
<feature type="chain" id="PRO_5043297278" evidence="10">
    <location>
        <begin position="20"/>
        <end position="835"/>
    </location>
</feature>
<dbReference type="Gene3D" id="3.10.20.410">
    <property type="match status" value="1"/>
</dbReference>
<dbReference type="GO" id="GO:0009297">
    <property type="term" value="P:pilus assembly"/>
    <property type="evidence" value="ECO:0007669"/>
    <property type="project" value="InterPro"/>
</dbReference>
<comment type="caution">
    <text evidence="13">The sequence shown here is derived from an EMBL/GenBank/DDBJ whole genome shotgun (WGS) entry which is preliminary data.</text>
</comment>
<dbReference type="GO" id="GO:0015473">
    <property type="term" value="F:fimbrial usher porin activity"/>
    <property type="evidence" value="ECO:0007669"/>
    <property type="project" value="InterPro"/>
</dbReference>